<name>A0A1Y5S4B3_9RHOB</name>
<proteinExistence type="predicted"/>
<evidence type="ECO:0000313" key="2">
    <source>
        <dbReference type="Proteomes" id="UP000193827"/>
    </source>
</evidence>
<keyword evidence="2" id="KW-1185">Reference proteome</keyword>
<reference evidence="1 2" key="1">
    <citation type="submission" date="2017-03" db="EMBL/GenBank/DDBJ databases">
        <authorList>
            <person name="Afonso C.L."/>
            <person name="Miller P.J."/>
            <person name="Scott M.A."/>
            <person name="Spackman E."/>
            <person name="Goraichik I."/>
            <person name="Dimitrov K.M."/>
            <person name="Suarez D.L."/>
            <person name="Swayne D.E."/>
        </authorList>
    </citation>
    <scope>NUCLEOTIDE SEQUENCE [LARGE SCALE GENOMIC DNA]</scope>
    <source>
        <strain evidence="1 2">CECT 8287</strain>
    </source>
</reference>
<dbReference type="EMBL" id="FWFL01000003">
    <property type="protein sequence ID" value="SLN32368.1"/>
    <property type="molecule type" value="Genomic_DNA"/>
</dbReference>
<organism evidence="1 2">
    <name type="scientific">Roseovarius litorisediminis</name>
    <dbReference type="NCBI Taxonomy" id="1312363"/>
    <lineage>
        <taxon>Bacteria</taxon>
        <taxon>Pseudomonadati</taxon>
        <taxon>Pseudomonadota</taxon>
        <taxon>Alphaproteobacteria</taxon>
        <taxon>Rhodobacterales</taxon>
        <taxon>Roseobacteraceae</taxon>
        <taxon>Roseovarius</taxon>
    </lineage>
</organism>
<evidence type="ECO:0000313" key="1">
    <source>
        <dbReference type="EMBL" id="SLN32368.1"/>
    </source>
</evidence>
<accession>A0A1Y5S4B3</accession>
<protein>
    <submittedName>
        <fullName evidence="1">Uncharacterized protein</fullName>
    </submittedName>
</protein>
<gene>
    <name evidence="1" type="ORF">PEL8287_01531</name>
</gene>
<dbReference type="Proteomes" id="UP000193827">
    <property type="component" value="Unassembled WGS sequence"/>
</dbReference>
<sequence length="565" mass="63735">MQETQPAGAIAPRDPNVVMQLSRMGSFHQSRLSFMRILLRRLKRENWRFERHAFQIDANGVGHAVYTAHGPDHSYSLVAFAHDLPPEMRSDRVIATAWDATFTLFDGIPTDDDITRLGANIPKQEAGRVTDRELSVSRANRSVRLFEHVVSRLAAGEQPELATVNQVGYLMRTTAVYGSGKLGAADREYTADRPEFKAPFQIEMLSVYLTRAFVLDLVEYLAQARAPDTAVKIDPDLRRRFGIGNSTGLGMAPYLLNHPALISNWISARENALARVRSLPTASADAVLAFRQIAARAQLHARAWHSEHPLQIKKIAQLQSDMSRLEGHINGADLQTDYPWNRLWLWAEGALSLEGQEQLVSLLMEPYGAMVDDLADTMAADETTVYRIDGSMSVATLKELTEDIYGWALNIDWTSRSAQARVWYVSEEKLEPRLGERFEEPIEPYEQPLCPGRDAARMYADLKGFADGPVAAFLLKHPEHRHVVRRAQIAARYPYAEIRDNTIDATMLPIDLLRAKLAFFGACHFDPRSDRWVRINMFQHAPFPHEIATGNADDWTYPYLESATL</sequence>
<dbReference type="AlphaFoldDB" id="A0A1Y5S4B3"/>